<dbReference type="OrthoDB" id="6541004at2"/>
<proteinExistence type="predicted"/>
<dbReference type="Proteomes" id="UP000193933">
    <property type="component" value="Unassembled WGS sequence"/>
</dbReference>
<feature type="signal peptide" evidence="1">
    <location>
        <begin position="1"/>
        <end position="20"/>
    </location>
</feature>
<dbReference type="AlphaFoldDB" id="A0A1X1BX39"/>
<keyword evidence="1" id="KW-0732">Signal</keyword>
<feature type="chain" id="PRO_5012733039" evidence="1">
    <location>
        <begin position="21"/>
        <end position="67"/>
    </location>
</feature>
<reference evidence="2 3" key="1">
    <citation type="journal article" date="2017" name="Antonie Van Leeuwenhoek">
        <title>Phylogenomic resolution of the bacterial genus Pantoea and its relationship with Erwinia and Tatumella.</title>
        <authorList>
            <person name="Palmer M."/>
            <person name="Steenkamp E.T."/>
            <person name="Coetzee M.P."/>
            <person name="Chan W.Y."/>
            <person name="van Zyl E."/>
            <person name="De Maayer P."/>
            <person name="Coutinho T.A."/>
            <person name="Blom J."/>
            <person name="Smits T.H."/>
            <person name="Duffy B."/>
            <person name="Venter S.N."/>
        </authorList>
    </citation>
    <scope>NUCLEOTIDE SEQUENCE [LARGE SCALE GENOMIC DNA]</scope>
    <source>
        <strain evidence="2 3">LMG 24534</strain>
    </source>
</reference>
<comment type="caution">
    <text evidence="2">The sequence shown here is derived from an EMBL/GenBank/DDBJ whole genome shotgun (WGS) entry which is preliminary data.</text>
</comment>
<name>A0A1X1BX39_9GAMM</name>
<protein>
    <submittedName>
        <fullName evidence="2">Uncharacterized protein</fullName>
    </submittedName>
</protein>
<evidence type="ECO:0000313" key="3">
    <source>
        <dbReference type="Proteomes" id="UP000193933"/>
    </source>
</evidence>
<evidence type="ECO:0000313" key="2">
    <source>
        <dbReference type="EMBL" id="ORM53159.1"/>
    </source>
</evidence>
<dbReference type="EMBL" id="MLFN01000021">
    <property type="protein sequence ID" value="ORM53159.1"/>
    <property type="molecule type" value="Genomic_DNA"/>
</dbReference>
<dbReference type="RefSeq" id="WP_094120601.1">
    <property type="nucleotide sequence ID" value="NZ_MLFN01000021.1"/>
</dbReference>
<accession>A0A1X1BX39</accession>
<evidence type="ECO:0000256" key="1">
    <source>
        <dbReference type="SAM" id="SignalP"/>
    </source>
</evidence>
<keyword evidence="3" id="KW-1185">Reference proteome</keyword>
<organism evidence="2 3">
    <name type="scientific">Pantoea conspicua</name>
    <dbReference type="NCBI Taxonomy" id="472705"/>
    <lineage>
        <taxon>Bacteria</taxon>
        <taxon>Pseudomonadati</taxon>
        <taxon>Pseudomonadota</taxon>
        <taxon>Gammaproteobacteria</taxon>
        <taxon>Enterobacterales</taxon>
        <taxon>Erwiniaceae</taxon>
        <taxon>Pantoea</taxon>
    </lineage>
</organism>
<gene>
    <name evidence="2" type="ORF">HA41_09445</name>
</gene>
<sequence length="67" mass="7221">MKRYVIATLLGLFLSLPALASNADCAQQMRSHSSRAASGYVYVNRLDAPEKSPVSTPARPAERFAAP</sequence>